<dbReference type="AlphaFoldDB" id="A0A1I7VMM5"/>
<evidence type="ECO:0000313" key="3">
    <source>
        <dbReference type="WBParaSite" id="EN70_4239"/>
    </source>
</evidence>
<reference evidence="2" key="1">
    <citation type="submission" date="2012-04" db="EMBL/GenBank/DDBJ databases">
        <title>The Genome Sequence of Loa loa.</title>
        <authorList>
            <consortium name="The Broad Institute Genome Sequencing Platform"/>
            <consortium name="Broad Institute Genome Sequencing Center for Infectious Disease"/>
            <person name="Nutman T.B."/>
            <person name="Fink D.L."/>
            <person name="Russ C."/>
            <person name="Young S."/>
            <person name="Zeng Q."/>
            <person name="Gargeya S."/>
            <person name="Alvarado L."/>
            <person name="Berlin A."/>
            <person name="Chapman S.B."/>
            <person name="Chen Z."/>
            <person name="Freedman E."/>
            <person name="Gellesch M."/>
            <person name="Goldberg J."/>
            <person name="Griggs A."/>
            <person name="Gujja S."/>
            <person name="Heilman E.R."/>
            <person name="Heiman D."/>
            <person name="Howarth C."/>
            <person name="Mehta T."/>
            <person name="Neiman D."/>
            <person name="Pearson M."/>
            <person name="Roberts A."/>
            <person name="Saif S."/>
            <person name="Shea T."/>
            <person name="Shenoy N."/>
            <person name="Sisk P."/>
            <person name="Stolte C."/>
            <person name="Sykes S."/>
            <person name="White J."/>
            <person name="Yandava C."/>
            <person name="Haas B."/>
            <person name="Henn M.R."/>
            <person name="Nusbaum C."/>
            <person name="Birren B."/>
        </authorList>
    </citation>
    <scope>NUCLEOTIDE SEQUENCE [LARGE SCALE GENOMIC DNA]</scope>
</reference>
<accession>A0A1I7VMM5</accession>
<dbReference type="STRING" id="7209.A0A1I7VMM5"/>
<dbReference type="InterPro" id="IPR008476">
    <property type="entry name" value="PBDC1_metazoa/fungi"/>
</dbReference>
<protein>
    <submittedName>
        <fullName evidence="3">Nucleoporin p58/p45</fullName>
    </submittedName>
</protein>
<dbReference type="Pfam" id="PF13634">
    <property type="entry name" value="Nucleoporin_FG"/>
    <property type="match status" value="3"/>
</dbReference>
<evidence type="ECO:0000256" key="1">
    <source>
        <dbReference type="SAM" id="Coils"/>
    </source>
</evidence>
<dbReference type="OrthoDB" id="5786574at2759"/>
<gene>
    <name evidence="3" type="primary">LOAG_05514</name>
</gene>
<name>A0A1I7VMM5_LOALO</name>
<dbReference type="InterPro" id="IPR025574">
    <property type="entry name" value="Nucleoporin_FG_rpt"/>
</dbReference>
<dbReference type="PANTHER" id="PTHR13410:SF9">
    <property type="entry name" value="PROTEIN PBDC1"/>
    <property type="match status" value="1"/>
</dbReference>
<dbReference type="GO" id="GO:0005643">
    <property type="term" value="C:nuclear pore"/>
    <property type="evidence" value="ECO:0007669"/>
    <property type="project" value="UniProtKB-ARBA"/>
</dbReference>
<keyword evidence="2" id="KW-1185">Reference proteome</keyword>
<dbReference type="PANTHER" id="PTHR13410">
    <property type="entry name" value="PROTEIN PBDC1"/>
    <property type="match status" value="1"/>
</dbReference>
<dbReference type="InParanoid" id="A0A1I7VMM5"/>
<evidence type="ECO:0000313" key="2">
    <source>
        <dbReference type="Proteomes" id="UP000095285"/>
    </source>
</evidence>
<proteinExistence type="predicted"/>
<reference evidence="3" key="2">
    <citation type="submission" date="2016-11" db="UniProtKB">
        <authorList>
            <consortium name="WormBaseParasite"/>
        </authorList>
    </citation>
    <scope>IDENTIFICATION</scope>
</reference>
<dbReference type="Proteomes" id="UP000095285">
    <property type="component" value="Unassembled WGS sequence"/>
</dbReference>
<dbReference type="WBParaSite" id="EN70_4239">
    <property type="protein sequence ID" value="EN70_4239"/>
    <property type="gene ID" value="EN70_4239"/>
</dbReference>
<feature type="coiled-coil region" evidence="1">
    <location>
        <begin position="260"/>
        <end position="294"/>
    </location>
</feature>
<dbReference type="GO" id="GO:0005737">
    <property type="term" value="C:cytoplasm"/>
    <property type="evidence" value="ECO:0007669"/>
    <property type="project" value="TreeGrafter"/>
</dbReference>
<dbReference type="FunCoup" id="A0A1I7VMM5">
    <property type="interactions" value="116"/>
</dbReference>
<sequence>MSGFTFGTQGAASATSTAGNLFGTVPKPLFGTSTATVQTAGVGLFGAPTSLAAASTTSADAKMALIHDYILQDCLGQQRLLVDYLEQLQKPRPLQESGLMGTAGVTTISTVSGPFGNTSVTTTQALFGVTPAATATGSLFGKPTTGLFSNPATVTTALTGGLFGADGATTVTTAKGLGGTGTLATTGLIPSNLGVAGAAASGSPLEAEVQQVVMDLFNLLRDQIKKNHELSVEFAMNRADSCLHMDEKIDELVRTRVKNADIIRLAKDRAEELLEKMQRDLRAAEQVRRRQKEISKNPLFGRKQALSYLLAVCIEHENTVREFWGTLQLLQERIDAKLNKKGITTKQDLQKHFEHYDQTFKVICSDVYRCKIQIEDLKDGFLEHQKRTVPYTPNPFEQRKSKHIEKPIAERRFTGADAFPSQVTMMKIGEMAKPSSTPQQTAGVSGFGTSGSLFGSKTFGTSAFSFNPSITNTTAPLFKSFSTTSSASAPLFGTLATSVAEPVPASTTTSSFTFGNTLNSSVSGTLFGGSASKPFGR</sequence>
<keyword evidence="1" id="KW-0175">Coiled coil</keyword>
<dbReference type="eggNOG" id="KOG0845">
    <property type="taxonomic scope" value="Eukaryota"/>
</dbReference>
<organism evidence="2 3">
    <name type="scientific">Loa loa</name>
    <name type="common">Eye worm</name>
    <name type="synonym">Filaria loa</name>
    <dbReference type="NCBI Taxonomy" id="7209"/>
    <lineage>
        <taxon>Eukaryota</taxon>
        <taxon>Metazoa</taxon>
        <taxon>Ecdysozoa</taxon>
        <taxon>Nematoda</taxon>
        <taxon>Chromadorea</taxon>
        <taxon>Rhabditida</taxon>
        <taxon>Spirurina</taxon>
        <taxon>Spiruromorpha</taxon>
        <taxon>Filarioidea</taxon>
        <taxon>Onchocercidae</taxon>
        <taxon>Loa</taxon>
    </lineage>
</organism>